<evidence type="ECO:0000259" key="1">
    <source>
        <dbReference type="PROSITE" id="PS50801"/>
    </source>
</evidence>
<evidence type="ECO:0000313" key="2">
    <source>
        <dbReference type="EMBL" id="GAA2453661.1"/>
    </source>
</evidence>
<dbReference type="Pfam" id="PF01740">
    <property type="entry name" value="STAS"/>
    <property type="match status" value="1"/>
</dbReference>
<dbReference type="PANTHER" id="PTHR33495">
    <property type="entry name" value="ANTI-SIGMA FACTOR ANTAGONIST TM_1081-RELATED-RELATED"/>
    <property type="match status" value="1"/>
</dbReference>
<dbReference type="Proteomes" id="UP001500460">
    <property type="component" value="Unassembled WGS sequence"/>
</dbReference>
<organism evidence="2 3">
    <name type="scientific">Streptomyces glaucus</name>
    <dbReference type="NCBI Taxonomy" id="284029"/>
    <lineage>
        <taxon>Bacteria</taxon>
        <taxon>Bacillati</taxon>
        <taxon>Actinomycetota</taxon>
        <taxon>Actinomycetes</taxon>
        <taxon>Kitasatosporales</taxon>
        <taxon>Streptomycetaceae</taxon>
        <taxon>Streptomyces</taxon>
    </lineage>
</organism>
<comment type="caution">
    <text evidence="2">The sequence shown here is derived from an EMBL/GenBank/DDBJ whole genome shotgun (WGS) entry which is preliminary data.</text>
</comment>
<dbReference type="CDD" id="cd07043">
    <property type="entry name" value="STAS_anti-anti-sigma_factors"/>
    <property type="match status" value="1"/>
</dbReference>
<dbReference type="SUPFAM" id="SSF52091">
    <property type="entry name" value="SpoIIaa-like"/>
    <property type="match status" value="1"/>
</dbReference>
<feature type="domain" description="STAS" evidence="1">
    <location>
        <begin position="14"/>
        <end position="117"/>
    </location>
</feature>
<evidence type="ECO:0000313" key="3">
    <source>
        <dbReference type="Proteomes" id="UP001500460"/>
    </source>
</evidence>
<sequence>MTFLPNPCVPRDLPGCTLLALPPEIDVCNAGELLSLIMAAADARADQLRVLVLDLTATRFMDSQGVRLINDVRHRLRSRARVRVVAAPDGVPSHVLEVTGVRRDVPVYGSLAEALRA</sequence>
<dbReference type="EMBL" id="BAAATK010000046">
    <property type="protein sequence ID" value="GAA2453661.1"/>
    <property type="molecule type" value="Genomic_DNA"/>
</dbReference>
<protein>
    <submittedName>
        <fullName evidence="2">STAS domain-containing protein</fullName>
    </submittedName>
</protein>
<proteinExistence type="predicted"/>
<dbReference type="InterPro" id="IPR002645">
    <property type="entry name" value="STAS_dom"/>
</dbReference>
<dbReference type="PROSITE" id="PS50801">
    <property type="entry name" value="STAS"/>
    <property type="match status" value="1"/>
</dbReference>
<dbReference type="PANTHER" id="PTHR33495:SF13">
    <property type="entry name" value="ANTI-SIGMA-F FACTOR ANTAGONIST RSFB"/>
    <property type="match status" value="1"/>
</dbReference>
<dbReference type="Gene3D" id="3.30.750.24">
    <property type="entry name" value="STAS domain"/>
    <property type="match status" value="1"/>
</dbReference>
<reference evidence="2 3" key="1">
    <citation type="journal article" date="2019" name="Int. J. Syst. Evol. Microbiol.">
        <title>The Global Catalogue of Microorganisms (GCM) 10K type strain sequencing project: providing services to taxonomists for standard genome sequencing and annotation.</title>
        <authorList>
            <consortium name="The Broad Institute Genomics Platform"/>
            <consortium name="The Broad Institute Genome Sequencing Center for Infectious Disease"/>
            <person name="Wu L."/>
            <person name="Ma J."/>
        </authorList>
    </citation>
    <scope>NUCLEOTIDE SEQUENCE [LARGE SCALE GENOMIC DNA]</scope>
    <source>
        <strain evidence="2 3">JCM 6922</strain>
    </source>
</reference>
<dbReference type="RefSeq" id="WP_344607848.1">
    <property type="nucleotide sequence ID" value="NZ_BAAATK010000046.1"/>
</dbReference>
<keyword evidence="3" id="KW-1185">Reference proteome</keyword>
<name>A0ABN3K9U2_9ACTN</name>
<dbReference type="InterPro" id="IPR036513">
    <property type="entry name" value="STAS_dom_sf"/>
</dbReference>
<accession>A0ABN3K9U2</accession>
<gene>
    <name evidence="2" type="ORF">GCM10010421_53260</name>
</gene>